<dbReference type="InterPro" id="IPR036390">
    <property type="entry name" value="WH_DNA-bd_sf"/>
</dbReference>
<feature type="domain" description="Schlafen AlbA-2" evidence="1">
    <location>
        <begin position="26"/>
        <end position="134"/>
    </location>
</feature>
<protein>
    <submittedName>
        <fullName evidence="3">Transcriptional regulator</fullName>
    </submittedName>
</protein>
<dbReference type="Proteomes" id="UP000284057">
    <property type="component" value="Unassembled WGS sequence"/>
</dbReference>
<accession>A0A418KPJ2</accession>
<dbReference type="GO" id="GO:0003677">
    <property type="term" value="F:DNA binding"/>
    <property type="evidence" value="ECO:0007669"/>
    <property type="project" value="InterPro"/>
</dbReference>
<sequence>MCGAEVDQALTLPPQEAASRLATMPEGQWFERKSGRVSPKDLARAIVAFANAEGGCIVVGLHDGAVDGVDATKVNDLKQAAHDHIEPVPRVTMEEFDGGAGRQLLLIRVDPGEVVHQHRSGECYLRVGDESRRLGFRERQELEYDRGTAPYDGTPAATDASQLSTEQMEHYRAAIGARSLESMLAARGLVDHRRRLTIAAYLLFANHPQLLLPHAHVRVLRYAESERGTGIRQGLEYDERFEGSLPAQLARAQQAIENLIPTRKRLTTSGRFEPTSIIPRDAWLEGLVNAIVHRSYSAAGDHIRVEIFPDRIEISSPGRFPGLADPTSPLTITRYARNPRIARVCSDLGIAQELGEGIRRIFEEVRAAGLTDPIYSQGPASVRLVLSAADAIPADVRQRLPRGALAVLDAMRRANRPLGTGQVEELVGITRPTALRQLRALQEEGLVRWEGNSSKDPRATWRLR</sequence>
<dbReference type="OrthoDB" id="9805115at2"/>
<dbReference type="InterPro" id="IPR036388">
    <property type="entry name" value="WH-like_DNA-bd_sf"/>
</dbReference>
<dbReference type="InterPro" id="IPR005471">
    <property type="entry name" value="Tscrpt_reg_IclR_N"/>
</dbReference>
<dbReference type="GO" id="GO:0006355">
    <property type="term" value="P:regulation of DNA-templated transcription"/>
    <property type="evidence" value="ECO:0007669"/>
    <property type="project" value="InterPro"/>
</dbReference>
<dbReference type="PANTHER" id="PTHR30595">
    <property type="entry name" value="GLPR-RELATED TRANSCRIPTIONAL REPRESSOR"/>
    <property type="match status" value="1"/>
</dbReference>
<evidence type="ECO:0000259" key="1">
    <source>
        <dbReference type="Pfam" id="PF04326"/>
    </source>
</evidence>
<reference evidence="3 4" key="1">
    <citation type="submission" date="2018-09" db="EMBL/GenBank/DDBJ databases">
        <title>Isolation, diversity and antifungal activity of actinobacteria from wheat.</title>
        <authorList>
            <person name="Han C."/>
        </authorList>
    </citation>
    <scope>NUCLEOTIDE SEQUENCE [LARGE SCALE GENOMIC DNA]</scope>
    <source>
        <strain evidence="3 4">NEAU-YY265</strain>
    </source>
</reference>
<dbReference type="InterPro" id="IPR038475">
    <property type="entry name" value="RecG_C_sf"/>
</dbReference>
<name>A0A418KPJ2_9ACTN</name>
<proteinExistence type="predicted"/>
<dbReference type="InterPro" id="IPR007421">
    <property type="entry name" value="Schlafen_AlbA_2_dom"/>
</dbReference>
<dbReference type="PANTHER" id="PTHR30595:SF6">
    <property type="entry name" value="SCHLAFEN ALBA-2 DOMAIN-CONTAINING PROTEIN"/>
    <property type="match status" value="1"/>
</dbReference>
<gene>
    <name evidence="3" type="ORF">DY240_15095</name>
</gene>
<organism evidence="3 4">
    <name type="scientific">Jiangella rhizosphaerae</name>
    <dbReference type="NCBI Taxonomy" id="2293569"/>
    <lineage>
        <taxon>Bacteria</taxon>
        <taxon>Bacillati</taxon>
        <taxon>Actinomycetota</taxon>
        <taxon>Actinomycetes</taxon>
        <taxon>Jiangellales</taxon>
        <taxon>Jiangellaceae</taxon>
        <taxon>Jiangella</taxon>
    </lineage>
</organism>
<dbReference type="Gene3D" id="3.30.565.60">
    <property type="match status" value="1"/>
</dbReference>
<dbReference type="EMBL" id="QUAL01000148">
    <property type="protein sequence ID" value="RIQ21506.1"/>
    <property type="molecule type" value="Genomic_DNA"/>
</dbReference>
<dbReference type="Pfam" id="PF13749">
    <property type="entry name" value="HATPase_c_4"/>
    <property type="match status" value="1"/>
</dbReference>
<dbReference type="Pfam" id="PF04326">
    <property type="entry name" value="SLFN_AlbA_2"/>
    <property type="match status" value="1"/>
</dbReference>
<evidence type="ECO:0000313" key="3">
    <source>
        <dbReference type="EMBL" id="RIQ21506.1"/>
    </source>
</evidence>
<dbReference type="SUPFAM" id="SSF46785">
    <property type="entry name" value="Winged helix' DNA-binding domain"/>
    <property type="match status" value="1"/>
</dbReference>
<comment type="caution">
    <text evidence="3">The sequence shown here is derived from an EMBL/GenBank/DDBJ whole genome shotgun (WGS) entry which is preliminary data.</text>
</comment>
<evidence type="ECO:0000259" key="2">
    <source>
        <dbReference type="Pfam" id="PF09339"/>
    </source>
</evidence>
<feature type="domain" description="HTH iclR-type" evidence="2">
    <location>
        <begin position="404"/>
        <end position="450"/>
    </location>
</feature>
<dbReference type="InterPro" id="IPR038461">
    <property type="entry name" value="Schlafen_AlbA_2_dom_sf"/>
</dbReference>
<evidence type="ECO:0000313" key="4">
    <source>
        <dbReference type="Proteomes" id="UP000284057"/>
    </source>
</evidence>
<dbReference type="Gene3D" id="1.10.10.10">
    <property type="entry name" value="Winged helix-like DNA-binding domain superfamily/Winged helix DNA-binding domain"/>
    <property type="match status" value="1"/>
</dbReference>
<keyword evidence="4" id="KW-1185">Reference proteome</keyword>
<dbReference type="AlphaFoldDB" id="A0A418KPJ2"/>
<dbReference type="Gene3D" id="3.30.950.30">
    <property type="entry name" value="Schlafen, AAA domain"/>
    <property type="match status" value="1"/>
</dbReference>
<dbReference type="Pfam" id="PF09339">
    <property type="entry name" value="HTH_IclR"/>
    <property type="match status" value="1"/>
</dbReference>